<sequence length="593" mass="63381">METDTQEPSCKPSATEDHFAVLTMPSSLSPSHRPVFQASASNPKSPTQIARPRPSLDKDALSTASSELGSFVSVSTAEDPLLSNDSAITDISTDAGKSSFVEAQSLENFEKFAEDAKTRTERNERRVLDELRAHEKDPLAWLGAAGKDPSSKSDYSGINGTDDTDNSIATALSEAKSTFLDLWTHKLKVASPANNPDANTPTSPQSTSRTNIHRARSRSPPAFSASLPSSISATLTRGWMPTLLSSPRAAPATPTASSSSPSLSTFSSYFHEAPSENHDENVTTGLSPTQSTLHALFTRAHAQPSMSPSSSPQSSRHRHFATEGHAPEHATTLPVSLPSRESLAETWPSTRPSPFAAHKYFAPSGAPAFEGDHNWNTAGFEFEAGNNGAGAEKGVTLLGRKELTTPVLDGALANAARVHLPALARLSHSWTLLYSTEQHGLSLNTLYARCTPPIATSRAGTFLSSEIAGAFVALQDSDGSIFGVWVGEGVHLSHGSYYGGGDSFLWRLDPYEPHGLQVYKWTGRNDYVALCDTDGFSFGGGEGHYGLYINSSLIEGTTHPCPTFDNECLAQGTRRGRMVTFECVGLEVWGIGP</sequence>
<dbReference type="OrthoDB" id="26679at2759"/>
<evidence type="ECO:0000256" key="3">
    <source>
        <dbReference type="ARBA" id="ARBA00023128"/>
    </source>
</evidence>
<gene>
    <name evidence="7" type="ORF">EW145_g6872</name>
</gene>
<dbReference type="GO" id="GO:0006979">
    <property type="term" value="P:response to oxidative stress"/>
    <property type="evidence" value="ECO:0007669"/>
    <property type="project" value="TreeGrafter"/>
</dbReference>
<dbReference type="GO" id="GO:0005739">
    <property type="term" value="C:mitochondrion"/>
    <property type="evidence" value="ECO:0007669"/>
    <property type="project" value="UniProtKB-SubCell"/>
</dbReference>
<dbReference type="GO" id="GO:0005634">
    <property type="term" value="C:nucleus"/>
    <property type="evidence" value="ECO:0007669"/>
    <property type="project" value="TreeGrafter"/>
</dbReference>
<keyword evidence="8" id="KW-1185">Reference proteome</keyword>
<accession>A0A4S4KSQ0</accession>
<dbReference type="Pfam" id="PF07534">
    <property type="entry name" value="TLD"/>
    <property type="match status" value="1"/>
</dbReference>
<dbReference type="EMBL" id="SGPK01000579">
    <property type="protein sequence ID" value="THH01682.1"/>
    <property type="molecule type" value="Genomic_DNA"/>
</dbReference>
<comment type="caution">
    <text evidence="7">The sequence shown here is derived from an EMBL/GenBank/DDBJ whole genome shotgun (WGS) entry which is preliminary data.</text>
</comment>
<dbReference type="PANTHER" id="PTHR23354:SF62">
    <property type="entry name" value="MUSTARD, ISOFORM V"/>
    <property type="match status" value="1"/>
</dbReference>
<dbReference type="PROSITE" id="PS51886">
    <property type="entry name" value="TLDC"/>
    <property type="match status" value="1"/>
</dbReference>
<name>A0A4S4KSQ0_9AGAM</name>
<dbReference type="SMART" id="SM00584">
    <property type="entry name" value="TLDc"/>
    <property type="match status" value="1"/>
</dbReference>
<dbReference type="InterPro" id="IPR006571">
    <property type="entry name" value="TLDc_dom"/>
</dbReference>
<proteinExistence type="inferred from homology"/>
<comment type="subcellular location">
    <subcellularLocation>
        <location evidence="1">Mitochondrion</location>
    </subcellularLocation>
</comment>
<feature type="compositionally biased region" description="Polar residues" evidence="5">
    <location>
        <begin position="38"/>
        <end position="48"/>
    </location>
</feature>
<comment type="similarity">
    <text evidence="2">Belongs to the OXR1 family.</text>
</comment>
<feature type="compositionally biased region" description="Low complexity" evidence="5">
    <location>
        <begin position="303"/>
        <end position="314"/>
    </location>
</feature>
<feature type="compositionally biased region" description="Low complexity" evidence="5">
    <location>
        <begin position="218"/>
        <end position="228"/>
    </location>
</feature>
<keyword evidence="3" id="KW-0496">Mitochondrion</keyword>
<evidence type="ECO:0000256" key="1">
    <source>
        <dbReference type="ARBA" id="ARBA00004173"/>
    </source>
</evidence>
<feature type="region of interest" description="Disordered" evidence="5">
    <location>
        <begin position="23"/>
        <end position="64"/>
    </location>
</feature>
<feature type="region of interest" description="Disordered" evidence="5">
    <location>
        <begin position="301"/>
        <end position="332"/>
    </location>
</feature>
<evidence type="ECO:0000259" key="6">
    <source>
        <dbReference type="PROSITE" id="PS51886"/>
    </source>
</evidence>
<evidence type="ECO:0000256" key="2">
    <source>
        <dbReference type="ARBA" id="ARBA00009540"/>
    </source>
</evidence>
<feature type="domain" description="TLDc" evidence="6">
    <location>
        <begin position="406"/>
        <end position="592"/>
    </location>
</feature>
<evidence type="ECO:0000313" key="7">
    <source>
        <dbReference type="EMBL" id="THH01682.1"/>
    </source>
</evidence>
<feature type="region of interest" description="Disordered" evidence="5">
    <location>
        <begin position="190"/>
        <end position="228"/>
    </location>
</feature>
<feature type="compositionally biased region" description="Polar residues" evidence="5">
    <location>
        <begin position="192"/>
        <end position="210"/>
    </location>
</feature>
<evidence type="ECO:0000313" key="8">
    <source>
        <dbReference type="Proteomes" id="UP000308199"/>
    </source>
</evidence>
<feature type="region of interest" description="Disordered" evidence="5">
    <location>
        <begin position="246"/>
        <end position="268"/>
    </location>
</feature>
<evidence type="ECO:0000256" key="4">
    <source>
        <dbReference type="ARBA" id="ARBA00040604"/>
    </source>
</evidence>
<dbReference type="PANTHER" id="PTHR23354">
    <property type="entry name" value="NUCLEOLAR PROTEIN 7/ESTROGEN RECEPTOR COACTIVATOR-RELATED"/>
    <property type="match status" value="1"/>
</dbReference>
<organism evidence="7 8">
    <name type="scientific">Phellinidium pouzarii</name>
    <dbReference type="NCBI Taxonomy" id="167371"/>
    <lineage>
        <taxon>Eukaryota</taxon>
        <taxon>Fungi</taxon>
        <taxon>Dikarya</taxon>
        <taxon>Basidiomycota</taxon>
        <taxon>Agaricomycotina</taxon>
        <taxon>Agaricomycetes</taxon>
        <taxon>Hymenochaetales</taxon>
        <taxon>Hymenochaetaceae</taxon>
        <taxon>Phellinidium</taxon>
    </lineage>
</organism>
<dbReference type="AlphaFoldDB" id="A0A4S4KSQ0"/>
<dbReference type="Proteomes" id="UP000308199">
    <property type="component" value="Unassembled WGS sequence"/>
</dbReference>
<evidence type="ECO:0000256" key="5">
    <source>
        <dbReference type="SAM" id="MobiDB-lite"/>
    </source>
</evidence>
<reference evidence="7 8" key="1">
    <citation type="submission" date="2019-02" db="EMBL/GenBank/DDBJ databases">
        <title>Genome sequencing of the rare red list fungi Phellinidium pouzarii.</title>
        <authorList>
            <person name="Buettner E."/>
            <person name="Kellner H."/>
        </authorList>
    </citation>
    <scope>NUCLEOTIDE SEQUENCE [LARGE SCALE GENOMIC DNA]</scope>
    <source>
        <strain evidence="7 8">DSM 108285</strain>
    </source>
</reference>
<protein>
    <recommendedName>
        <fullName evidence="4">Oxidation resistance protein 1</fullName>
    </recommendedName>
</protein>